<dbReference type="GO" id="GO:0003677">
    <property type="term" value="F:DNA binding"/>
    <property type="evidence" value="ECO:0007669"/>
    <property type="project" value="UniProtKB-KW"/>
</dbReference>
<keyword evidence="5" id="KW-0804">Transcription</keyword>
<dbReference type="SUPFAM" id="SSF46785">
    <property type="entry name" value="Winged helix' DNA-binding domain"/>
    <property type="match status" value="1"/>
</dbReference>
<dbReference type="EMBL" id="CP158373">
    <property type="protein sequence ID" value="XBY63885.1"/>
    <property type="molecule type" value="Genomic_DNA"/>
</dbReference>
<evidence type="ECO:0000256" key="1">
    <source>
        <dbReference type="ARBA" id="ARBA00009437"/>
    </source>
</evidence>
<dbReference type="InterPro" id="IPR036390">
    <property type="entry name" value="WH_DNA-bd_sf"/>
</dbReference>
<accession>A0AAU7Y494</accession>
<evidence type="ECO:0000256" key="2">
    <source>
        <dbReference type="ARBA" id="ARBA00023015"/>
    </source>
</evidence>
<dbReference type="RefSeq" id="WP_184489761.1">
    <property type="nucleotide sequence ID" value="NZ_CP158373.1"/>
</dbReference>
<evidence type="ECO:0000256" key="3">
    <source>
        <dbReference type="ARBA" id="ARBA00023125"/>
    </source>
</evidence>
<dbReference type="FunFam" id="1.10.10.10:FF:000001">
    <property type="entry name" value="LysR family transcriptional regulator"/>
    <property type="match status" value="1"/>
</dbReference>
<name>A0AAU7Y494_9PSED</name>
<dbReference type="InterPro" id="IPR005119">
    <property type="entry name" value="LysR_subst-bd"/>
</dbReference>
<dbReference type="Gene3D" id="3.40.190.290">
    <property type="match status" value="1"/>
</dbReference>
<keyword evidence="2" id="KW-0805">Transcription regulation</keyword>
<evidence type="ECO:0000256" key="5">
    <source>
        <dbReference type="ARBA" id="ARBA00023163"/>
    </source>
</evidence>
<dbReference type="Pfam" id="PF00126">
    <property type="entry name" value="HTH_1"/>
    <property type="match status" value="1"/>
</dbReference>
<dbReference type="SUPFAM" id="SSF53850">
    <property type="entry name" value="Periplasmic binding protein-like II"/>
    <property type="match status" value="1"/>
</dbReference>
<dbReference type="Pfam" id="PF03466">
    <property type="entry name" value="LysR_substrate"/>
    <property type="match status" value="1"/>
</dbReference>
<dbReference type="GO" id="GO:0003700">
    <property type="term" value="F:DNA-binding transcription factor activity"/>
    <property type="evidence" value="ECO:0007669"/>
    <property type="project" value="InterPro"/>
</dbReference>
<evidence type="ECO:0000256" key="4">
    <source>
        <dbReference type="ARBA" id="ARBA00023159"/>
    </source>
</evidence>
<proteinExistence type="inferred from homology"/>
<dbReference type="PANTHER" id="PTHR30293:SF0">
    <property type="entry name" value="NITROGEN ASSIMILATION REGULATORY PROTEIN NAC"/>
    <property type="match status" value="1"/>
</dbReference>
<evidence type="ECO:0000313" key="7">
    <source>
        <dbReference type="EMBL" id="XBY63885.1"/>
    </source>
</evidence>
<gene>
    <name evidence="7" type="ORF">ABS648_28790</name>
</gene>
<organism evidence="7">
    <name type="scientific">Pseudomonas solani</name>
    <dbReference type="NCBI Taxonomy" id="2731552"/>
    <lineage>
        <taxon>Bacteria</taxon>
        <taxon>Pseudomonadati</taxon>
        <taxon>Pseudomonadota</taxon>
        <taxon>Gammaproteobacteria</taxon>
        <taxon>Pseudomonadales</taxon>
        <taxon>Pseudomonadaceae</taxon>
        <taxon>Pseudomonas</taxon>
    </lineage>
</organism>
<dbReference type="PANTHER" id="PTHR30293">
    <property type="entry name" value="TRANSCRIPTIONAL REGULATORY PROTEIN NAC-RELATED"/>
    <property type="match status" value="1"/>
</dbReference>
<dbReference type="PROSITE" id="PS50931">
    <property type="entry name" value="HTH_LYSR"/>
    <property type="match status" value="1"/>
</dbReference>
<feature type="domain" description="HTH lysR-type" evidence="6">
    <location>
        <begin position="1"/>
        <end position="58"/>
    </location>
</feature>
<dbReference type="GO" id="GO:2000142">
    <property type="term" value="P:regulation of DNA-templated transcription initiation"/>
    <property type="evidence" value="ECO:0007669"/>
    <property type="project" value="TreeGrafter"/>
</dbReference>
<dbReference type="CDD" id="cd05466">
    <property type="entry name" value="PBP2_LTTR_substrate"/>
    <property type="match status" value="1"/>
</dbReference>
<keyword evidence="4" id="KW-0010">Activator</keyword>
<comment type="similarity">
    <text evidence="1">Belongs to the LysR transcriptional regulatory family.</text>
</comment>
<evidence type="ECO:0000259" key="6">
    <source>
        <dbReference type="PROSITE" id="PS50931"/>
    </source>
</evidence>
<protein>
    <submittedName>
        <fullName evidence="7">LysR family transcriptional regulator</fullName>
    </submittedName>
</protein>
<reference evidence="7" key="1">
    <citation type="submission" date="2023-08" db="EMBL/GenBank/DDBJ databases">
        <title>Increased levels of nutrients transform a symbiont into a lethal pathobiont.</title>
        <authorList>
            <person name="Lachnit T."/>
            <person name="Ulrich L."/>
            <person name="Willmer F.M."/>
            <person name="Hasenbein T."/>
            <person name="Steiner L.X."/>
            <person name="Wolters M."/>
            <person name="Herbst E.M."/>
            <person name="Deines P."/>
        </authorList>
    </citation>
    <scope>NUCLEOTIDE SEQUENCE</scope>
    <source>
        <strain evidence="7">T3</strain>
    </source>
</reference>
<dbReference type="PRINTS" id="PR00039">
    <property type="entry name" value="HTHLYSR"/>
</dbReference>
<dbReference type="Gene3D" id="1.10.10.10">
    <property type="entry name" value="Winged helix-like DNA-binding domain superfamily/Winged helix DNA-binding domain"/>
    <property type="match status" value="1"/>
</dbReference>
<dbReference type="InterPro" id="IPR000847">
    <property type="entry name" value="LysR_HTH_N"/>
</dbReference>
<dbReference type="InterPro" id="IPR036388">
    <property type="entry name" value="WH-like_DNA-bd_sf"/>
</dbReference>
<sequence>MDIKQLKFLVALDETRHFGQAAARCHVTQPTLSMRLRSLEEELGLELVQRGQRFEGFTDAGQRVLAWARTLLAAHDGLHAEAAACRGHLVGTLRLGVVPLAGYDPMRLVQAFAEQHPDLRFQLFALSSEQILERLARNQLDLGLSYLDRLDREHFDSLEIADTRMGLLYDRRHFAFDAPQLAWEALAGLPLGLLSSGMHFRQSIDHGFRSRGLAPQPRLETDAVHQLLQAVNVGLCCAIMPLASGLDELTEHLALLPIEQAHTLAPLGLIQRRGQTRSALADACFEEARRLFEPALIDGVDHSIGNSD</sequence>
<keyword evidence="3" id="KW-0238">DNA-binding</keyword>
<dbReference type="AlphaFoldDB" id="A0AAU7Y494"/>